<evidence type="ECO:0000256" key="1">
    <source>
        <dbReference type="SAM" id="MobiDB-lite"/>
    </source>
</evidence>
<dbReference type="ChiTaRS" id="ANGEL1">
    <property type="organism name" value="human"/>
</dbReference>
<reference evidence="2" key="1">
    <citation type="journal article" date="2013" name="PLoS ONE">
        <title>Direct detection of alternative open reading frames translation products in human significantly expands the proteome.</title>
        <authorList>
            <person name="Vanderperre B."/>
            <person name="Lucier J.-F."/>
            <person name="Motard J."/>
            <person name="Tremblay G."/>
            <person name="Vanderperre S."/>
            <person name="Wisztorski M."/>
            <person name="Salzet M."/>
            <person name="Boisvert F.-M."/>
            <person name="Roucou X."/>
        </authorList>
    </citation>
    <scope>NUCLEOTIDE SEQUENCE</scope>
</reference>
<name>L8E9T2_HUMAN</name>
<sequence>MESSSTMGCQPGRYLDRKTSPISFTRGSCRPHCGPAPWASLIAVSMSPPVTPRDQRDASMAETSCYVSASAASLVSDQ</sequence>
<dbReference type="EMBL" id="HF584004">
    <property type="protein sequence ID" value="CCQ43501.1"/>
    <property type="molecule type" value="Genomic_DNA"/>
</dbReference>
<protein>
    <submittedName>
        <fullName evidence="2">Alternative protein ANGEL1</fullName>
    </submittedName>
</protein>
<organism evidence="2">
    <name type="scientific">Homo sapiens</name>
    <name type="common">Human</name>
    <dbReference type="NCBI Taxonomy" id="9606"/>
    <lineage>
        <taxon>Eukaryota</taxon>
        <taxon>Metazoa</taxon>
        <taxon>Chordata</taxon>
        <taxon>Craniata</taxon>
        <taxon>Vertebrata</taxon>
        <taxon>Euteleostomi</taxon>
        <taxon>Mammalia</taxon>
        <taxon>Eutheria</taxon>
        <taxon>Euarchontoglires</taxon>
        <taxon>Primates</taxon>
        <taxon>Haplorrhini</taxon>
        <taxon>Catarrhini</taxon>
        <taxon>Hominidae</taxon>
        <taxon>Homo</taxon>
    </lineage>
</organism>
<dbReference type="OrthoDB" id="10253982at2759"/>
<evidence type="ECO:0000313" key="2">
    <source>
        <dbReference type="EMBL" id="CCQ43501.1"/>
    </source>
</evidence>
<dbReference type="AlphaFoldDB" id="L8E9T2"/>
<feature type="region of interest" description="Disordered" evidence="1">
    <location>
        <begin position="1"/>
        <end position="20"/>
    </location>
</feature>
<accession>L8E9T2</accession>
<gene>
    <name evidence="2" type="primary">ANGEL1</name>
</gene>
<proteinExistence type="predicted"/>